<dbReference type="OrthoDB" id="26949at2157"/>
<evidence type="ECO:0000256" key="1">
    <source>
        <dbReference type="ARBA" id="ARBA00010688"/>
    </source>
</evidence>
<feature type="domain" description="Carbohydrate kinase PfkB" evidence="5">
    <location>
        <begin position="7"/>
        <end position="307"/>
    </location>
</feature>
<organism evidence="6 7">
    <name type="scientific">Halalkaliarchaeum desulfuricum</name>
    <dbReference type="NCBI Taxonomy" id="2055893"/>
    <lineage>
        <taxon>Archaea</taxon>
        <taxon>Methanobacteriati</taxon>
        <taxon>Methanobacteriota</taxon>
        <taxon>Stenosarchaea group</taxon>
        <taxon>Halobacteria</taxon>
        <taxon>Halobacteriales</taxon>
        <taxon>Haloferacaceae</taxon>
        <taxon>Halalkaliarchaeum</taxon>
    </lineage>
</organism>
<dbReference type="PANTHER" id="PTHR10584:SF166">
    <property type="entry name" value="RIBOKINASE"/>
    <property type="match status" value="1"/>
</dbReference>
<dbReference type="PANTHER" id="PTHR10584">
    <property type="entry name" value="SUGAR KINASE"/>
    <property type="match status" value="1"/>
</dbReference>
<evidence type="ECO:0000256" key="3">
    <source>
        <dbReference type="ARBA" id="ARBA00022777"/>
    </source>
</evidence>
<evidence type="ECO:0000313" key="6">
    <source>
        <dbReference type="EMBL" id="AUX08630.1"/>
    </source>
</evidence>
<evidence type="ECO:0000256" key="4">
    <source>
        <dbReference type="RuleBase" id="RU003704"/>
    </source>
</evidence>
<evidence type="ECO:0000259" key="5">
    <source>
        <dbReference type="Pfam" id="PF00294"/>
    </source>
</evidence>
<dbReference type="InterPro" id="IPR002173">
    <property type="entry name" value="Carboh/pur_kinase_PfkB_CS"/>
</dbReference>
<dbReference type="RefSeq" id="WP_119815883.1">
    <property type="nucleotide sequence ID" value="NZ_CP025066.1"/>
</dbReference>
<evidence type="ECO:0000313" key="7">
    <source>
        <dbReference type="Proteomes" id="UP000263012"/>
    </source>
</evidence>
<dbReference type="EMBL" id="CP025066">
    <property type="protein sequence ID" value="AUX08630.1"/>
    <property type="molecule type" value="Genomic_DNA"/>
</dbReference>
<keyword evidence="2 4" id="KW-0808">Transferase</keyword>
<dbReference type="InterPro" id="IPR002139">
    <property type="entry name" value="Ribo/fructo_kinase"/>
</dbReference>
<keyword evidence="7" id="KW-1185">Reference proteome</keyword>
<dbReference type="Proteomes" id="UP000263012">
    <property type="component" value="Chromosome"/>
</dbReference>
<dbReference type="KEGG" id="hdf:AArcSl_0992"/>
<protein>
    <submittedName>
        <fullName evidence="6">Ribokinase</fullName>
        <ecNumber evidence="6">2.7.1.15</ecNumber>
    </submittedName>
</protein>
<name>A0A343THQ8_9EURY</name>
<evidence type="ECO:0000256" key="2">
    <source>
        <dbReference type="ARBA" id="ARBA00022679"/>
    </source>
</evidence>
<comment type="similarity">
    <text evidence="1 4">Belongs to the carbohydrate kinase PfkB family.</text>
</comment>
<dbReference type="PRINTS" id="PR00990">
    <property type="entry name" value="RIBOKINASE"/>
</dbReference>
<gene>
    <name evidence="6" type="primary">rbsK</name>
    <name evidence="6" type="ORF">AArcSl_0992</name>
</gene>
<dbReference type="PROSITE" id="PS00584">
    <property type="entry name" value="PFKB_KINASES_2"/>
    <property type="match status" value="1"/>
</dbReference>
<reference evidence="7" key="1">
    <citation type="submission" date="2017-11" db="EMBL/GenBank/DDBJ databases">
        <title>Phenotypic and genomic properties of facultatively anaerobic sulfur-reducing natronoarchaea from hypersaline soda lakes.</title>
        <authorList>
            <person name="Sorokin D.Y."/>
            <person name="Kublanov I.V."/>
            <person name="Roman P."/>
            <person name="Sinninghe Damste J.S."/>
            <person name="Golyshin P.N."/>
            <person name="Rojo D."/>
            <person name="Ciordia S."/>
            <person name="Mena M.D.C."/>
            <person name="Ferrer M."/>
            <person name="Messina E."/>
            <person name="Smedile F."/>
            <person name="La Spada G."/>
            <person name="La Cono V."/>
            <person name="Yakimov M.M."/>
        </authorList>
    </citation>
    <scope>NUCLEOTIDE SEQUENCE [LARGE SCALE GENOMIC DNA]</scope>
    <source>
        <strain evidence="7">AArc-Sl</strain>
    </source>
</reference>
<dbReference type="Gene3D" id="3.40.1190.20">
    <property type="match status" value="1"/>
</dbReference>
<dbReference type="EC" id="2.7.1.15" evidence="6"/>
<proteinExistence type="inferred from homology"/>
<accession>A0A343THQ8</accession>
<dbReference type="Pfam" id="PF00294">
    <property type="entry name" value="PfkB"/>
    <property type="match status" value="1"/>
</dbReference>
<dbReference type="AlphaFoldDB" id="A0A343THQ8"/>
<dbReference type="InterPro" id="IPR029056">
    <property type="entry name" value="Ribokinase-like"/>
</dbReference>
<dbReference type="GO" id="GO:0004747">
    <property type="term" value="F:ribokinase activity"/>
    <property type="evidence" value="ECO:0007669"/>
    <property type="project" value="UniProtKB-EC"/>
</dbReference>
<dbReference type="SUPFAM" id="SSF53613">
    <property type="entry name" value="Ribokinase-like"/>
    <property type="match status" value="1"/>
</dbReference>
<keyword evidence="3 4" id="KW-0418">Kinase</keyword>
<dbReference type="InterPro" id="IPR011611">
    <property type="entry name" value="PfkB_dom"/>
</dbReference>
<dbReference type="GeneID" id="37877337"/>
<sequence>MTDTKPNVICAGHINWDVTMHVDKLPEPDGEVQIRELIQSGGGSAANVAVGLSGLDADATVFGSVGGDDSGAFALQELDRSGVQCGHVLVAKDETTAVKYLVVDDDGEVMVFASDGANEAFSAGDLPPRVVATADHLHLTSQRPETAVELAALVRDVGGTVSFDPGRRVGQRAFKRAFPHVDVLFCNRREAELAAEDYRENGPDDGLLVTKRGADGATVSAPKGTVSHPGFEIDAVDTTGSGDAFAAGFLAAWLGSRTFRRRFRRDGGAAGPDVGSDGSDDPPLEEVLAVANACGALTAMEATARTDLTWDRVASLVEKTEE</sequence>